<dbReference type="GO" id="GO:0005979">
    <property type="term" value="P:regulation of glycogen biosynthetic process"/>
    <property type="evidence" value="ECO:0007669"/>
    <property type="project" value="TreeGrafter"/>
</dbReference>
<dbReference type="GO" id="GO:0008157">
    <property type="term" value="F:protein phosphatase 1 binding"/>
    <property type="evidence" value="ECO:0007669"/>
    <property type="project" value="TreeGrafter"/>
</dbReference>
<dbReference type="PANTHER" id="PTHR12307:SF36">
    <property type="entry name" value="GLYCOGEN-BINDING SUBUNIT 76A"/>
    <property type="match status" value="1"/>
</dbReference>
<proteinExistence type="predicted"/>
<dbReference type="Gene3D" id="2.60.40.2440">
    <property type="entry name" value="Carbohydrate binding type-21 domain"/>
    <property type="match status" value="1"/>
</dbReference>
<accession>A0A0N5CV15</accession>
<dbReference type="WBParaSite" id="TCLT_0000413201-mRNA-1">
    <property type="protein sequence ID" value="TCLT_0000413201-mRNA-1"/>
    <property type="gene ID" value="TCLT_0000413201"/>
</dbReference>
<dbReference type="PROSITE" id="PS51159">
    <property type="entry name" value="CBM21"/>
    <property type="match status" value="1"/>
</dbReference>
<dbReference type="InterPro" id="IPR005036">
    <property type="entry name" value="CBM21_dom"/>
</dbReference>
<dbReference type="Proteomes" id="UP000276776">
    <property type="component" value="Unassembled WGS sequence"/>
</dbReference>
<organism evidence="4">
    <name type="scientific">Thelazia callipaeda</name>
    <name type="common">Oriental eyeworm</name>
    <name type="synonym">Parasitic nematode</name>
    <dbReference type="NCBI Taxonomy" id="103827"/>
    <lineage>
        <taxon>Eukaryota</taxon>
        <taxon>Metazoa</taxon>
        <taxon>Ecdysozoa</taxon>
        <taxon>Nematoda</taxon>
        <taxon>Chromadorea</taxon>
        <taxon>Rhabditida</taxon>
        <taxon>Spirurina</taxon>
        <taxon>Spiruromorpha</taxon>
        <taxon>Thelazioidea</taxon>
        <taxon>Thelaziidae</taxon>
        <taxon>Thelazia</taxon>
    </lineage>
</organism>
<reference evidence="2 3" key="2">
    <citation type="submission" date="2018-11" db="EMBL/GenBank/DDBJ databases">
        <authorList>
            <consortium name="Pathogen Informatics"/>
        </authorList>
    </citation>
    <scope>NUCLEOTIDE SEQUENCE [LARGE SCALE GENOMIC DNA]</scope>
</reference>
<feature type="domain" description="CBM21" evidence="1">
    <location>
        <begin position="181"/>
        <end position="288"/>
    </location>
</feature>
<dbReference type="STRING" id="103827.A0A0N5CV15"/>
<gene>
    <name evidence="2" type="ORF">TCLT_LOCUS4121</name>
</gene>
<evidence type="ECO:0000259" key="1">
    <source>
        <dbReference type="PROSITE" id="PS51159"/>
    </source>
</evidence>
<evidence type="ECO:0000313" key="4">
    <source>
        <dbReference type="WBParaSite" id="TCLT_0000413201-mRNA-1"/>
    </source>
</evidence>
<dbReference type="PANTHER" id="PTHR12307">
    <property type="entry name" value="PROTEIN PHOSPHATASE 1 REGULATORY SUBUNIT"/>
    <property type="match status" value="1"/>
</dbReference>
<keyword evidence="3" id="KW-1185">Reference proteome</keyword>
<dbReference type="EMBL" id="UYYF01004277">
    <property type="protein sequence ID" value="VDN01184.1"/>
    <property type="molecule type" value="Genomic_DNA"/>
</dbReference>
<reference evidence="4" key="1">
    <citation type="submission" date="2017-02" db="UniProtKB">
        <authorList>
            <consortium name="WormBaseParasite"/>
        </authorList>
    </citation>
    <scope>IDENTIFICATION</scope>
</reference>
<dbReference type="OrthoDB" id="1881at2759"/>
<evidence type="ECO:0000313" key="3">
    <source>
        <dbReference type="Proteomes" id="UP000276776"/>
    </source>
</evidence>
<dbReference type="InterPro" id="IPR038175">
    <property type="entry name" value="CBM21_dom_sf"/>
</dbReference>
<dbReference type="OMA" id="YLPNSCD"/>
<dbReference type="GO" id="GO:0000164">
    <property type="term" value="C:protein phosphatase type 1 complex"/>
    <property type="evidence" value="ECO:0007669"/>
    <property type="project" value="TreeGrafter"/>
</dbReference>
<dbReference type="GO" id="GO:2001069">
    <property type="term" value="F:glycogen binding"/>
    <property type="evidence" value="ECO:0007669"/>
    <property type="project" value="TreeGrafter"/>
</dbReference>
<dbReference type="InterPro" id="IPR050782">
    <property type="entry name" value="PP1_regulatory_subunit_3"/>
</dbReference>
<protein>
    <submittedName>
        <fullName evidence="4">CBM21 domain-containing protein</fullName>
    </submittedName>
</protein>
<sequence>MTESDCFSENVFSSESCGLYTDVARHRDSTIKNEYLLDSAASLELLSKSLDCEVFDSHKSVRSVSLNSALKNPNRRRDKKAVHFADSLGLELVNVYPIYSSTYDSLEDLFSSSSPLYFTRFHDHYNHGELKREVDCHYLIRNKNSFISQMNSIRPVYLHINFSTLDSSGWSTDDKTDARRMNKARINGVCLKSVNIIGTSLTGIIYVANFNYKKEVRVRYTLDNWRTYSDLPAWYISCSQQKELDLFSFSLFLPQSIPVGAQCEFCIRYLCNGNEYWDNNDYANYKVECKSLTGDNGNFSM</sequence>
<evidence type="ECO:0000313" key="2">
    <source>
        <dbReference type="EMBL" id="VDN01184.1"/>
    </source>
</evidence>
<dbReference type="AlphaFoldDB" id="A0A0N5CV15"/>
<dbReference type="Pfam" id="PF03370">
    <property type="entry name" value="CBM_21"/>
    <property type="match status" value="1"/>
</dbReference>
<name>A0A0N5CV15_THECL</name>